<comment type="caution">
    <text evidence="2">The sequence shown here is derived from an EMBL/GenBank/DDBJ whole genome shotgun (WGS) entry which is preliminary data.</text>
</comment>
<reference evidence="2" key="1">
    <citation type="submission" date="2022-07" db="EMBL/GenBank/DDBJ databases">
        <title>Fungi with potential for degradation of polypropylene.</title>
        <authorList>
            <person name="Gostincar C."/>
        </authorList>
    </citation>
    <scope>NUCLEOTIDE SEQUENCE</scope>
    <source>
        <strain evidence="2">EXF-13308</strain>
    </source>
</reference>
<protein>
    <submittedName>
        <fullName evidence="2">Uncharacterized protein</fullName>
    </submittedName>
</protein>
<sequence length="245" mass="25655">MRRHLNRRRLITIIITSLWGVPAQDLPETIVGCADLQCPPNAAATSAECLLVNKTFAAIGLARIPTASSSLDGLSWVEGVAVEDDGNTRHFDKTFYLGAPASADLSGTGSCAVFFTQVSEDVTFGDGDSSITQGTCAQAMSAECVSALTTRALNANVSGLASEDACAALQVEFENNLDASCARYATGTQWTGVVTRPLSGGQAAGPITPLENETSNCWPIVPKQDSLSLVLSSTSNVSMTYLARQ</sequence>
<evidence type="ECO:0000313" key="2">
    <source>
        <dbReference type="EMBL" id="KAJ9131159.1"/>
    </source>
</evidence>
<gene>
    <name evidence="2" type="ORF">NKR23_g11842</name>
</gene>
<accession>A0AA38R982</accession>
<proteinExistence type="predicted"/>
<feature type="signal peptide" evidence="1">
    <location>
        <begin position="1"/>
        <end position="23"/>
    </location>
</feature>
<name>A0AA38R982_9PEZI</name>
<keyword evidence="1" id="KW-0732">Signal</keyword>
<dbReference type="AlphaFoldDB" id="A0AA38R982"/>
<dbReference type="EMBL" id="JANBVO010000071">
    <property type="protein sequence ID" value="KAJ9131159.1"/>
    <property type="molecule type" value="Genomic_DNA"/>
</dbReference>
<organism evidence="2 3">
    <name type="scientific">Pleurostoma richardsiae</name>
    <dbReference type="NCBI Taxonomy" id="41990"/>
    <lineage>
        <taxon>Eukaryota</taxon>
        <taxon>Fungi</taxon>
        <taxon>Dikarya</taxon>
        <taxon>Ascomycota</taxon>
        <taxon>Pezizomycotina</taxon>
        <taxon>Sordariomycetes</taxon>
        <taxon>Sordariomycetidae</taxon>
        <taxon>Calosphaeriales</taxon>
        <taxon>Pleurostomataceae</taxon>
        <taxon>Pleurostoma</taxon>
    </lineage>
</organism>
<evidence type="ECO:0000313" key="3">
    <source>
        <dbReference type="Proteomes" id="UP001174694"/>
    </source>
</evidence>
<evidence type="ECO:0000256" key="1">
    <source>
        <dbReference type="SAM" id="SignalP"/>
    </source>
</evidence>
<keyword evidence="3" id="KW-1185">Reference proteome</keyword>
<dbReference type="Proteomes" id="UP001174694">
    <property type="component" value="Unassembled WGS sequence"/>
</dbReference>
<feature type="chain" id="PRO_5041335763" evidence="1">
    <location>
        <begin position="24"/>
        <end position="245"/>
    </location>
</feature>